<feature type="transmembrane region" description="Helical" evidence="1">
    <location>
        <begin position="239"/>
        <end position="256"/>
    </location>
</feature>
<proteinExistence type="predicted"/>
<dbReference type="AlphaFoldDB" id="R0BK01"/>
<sequence>MIKCRSIRMVSILLAVFLLSEPVYGKAVSVENQDIPVIVEWQDGHGVGENGRMIYDGWAFDPENGSYVKFEDGSVVVKADRILETDDYGAYFTDTEAVAGTLAVRGEIIKYFSGSIQVVVENVDTHMEKTCCLTRNNEYRYNLPVPKGRYQVKEAEAIWNKTHYKVSMGTDVLEIKDDNTYLVEIQVLPEGGKLADDAAWDSVKESGTETGRAEPFPIDVHESSYDKRKEITSTHWPEIYLLIVIFIAVYGLYRYWTKRRR</sequence>
<keyword evidence="2" id="KW-0732">Signal</keyword>
<evidence type="ECO:0000313" key="4">
    <source>
        <dbReference type="Proteomes" id="UP000013041"/>
    </source>
</evidence>
<evidence type="ECO:0000256" key="1">
    <source>
        <dbReference type="SAM" id="Phobius"/>
    </source>
</evidence>
<evidence type="ECO:0000313" key="3">
    <source>
        <dbReference type="EMBL" id="ENZ45264.1"/>
    </source>
</evidence>
<dbReference type="RefSeq" id="WP_002570147.1">
    <property type="nucleotide sequence ID" value="NZ_KB851138.1"/>
</dbReference>
<feature type="signal peptide" evidence="2">
    <location>
        <begin position="1"/>
        <end position="25"/>
    </location>
</feature>
<dbReference type="PATRIC" id="fig|997897.5.peg.104"/>
<keyword evidence="1" id="KW-1133">Transmembrane helix</keyword>
<protein>
    <recommendedName>
        <fullName evidence="5">Carboxypeptidase regulatory-like domain-containing protein</fullName>
    </recommendedName>
</protein>
<reference evidence="3 4" key="1">
    <citation type="submission" date="2013-01" db="EMBL/GenBank/DDBJ databases">
        <title>The Genome Sequence of Clostridium bolteae 90B8.</title>
        <authorList>
            <consortium name="The Broad Institute Genome Sequencing Platform"/>
            <person name="Earl A."/>
            <person name="Ward D."/>
            <person name="Feldgarden M."/>
            <person name="Gevers D."/>
            <person name="Courvalin P."/>
            <person name="Lambert T."/>
            <person name="Walker B."/>
            <person name="Young S.K."/>
            <person name="Zeng Q."/>
            <person name="Gargeya S."/>
            <person name="Fitzgerald M."/>
            <person name="Haas B."/>
            <person name="Abouelleil A."/>
            <person name="Alvarado L."/>
            <person name="Arachchi H.M."/>
            <person name="Berlin A.M."/>
            <person name="Chapman S.B."/>
            <person name="Dewar J."/>
            <person name="Goldberg J."/>
            <person name="Griggs A."/>
            <person name="Gujja S."/>
            <person name="Hansen M."/>
            <person name="Howarth C."/>
            <person name="Imamovic A."/>
            <person name="Larimer J."/>
            <person name="McCowan C."/>
            <person name="Murphy C."/>
            <person name="Neiman D."/>
            <person name="Pearson M."/>
            <person name="Priest M."/>
            <person name="Roberts A."/>
            <person name="Saif S."/>
            <person name="Shea T."/>
            <person name="Sisk P."/>
            <person name="Sykes S."/>
            <person name="Wortman J."/>
            <person name="Nusbaum C."/>
            <person name="Birren B."/>
        </authorList>
    </citation>
    <scope>NUCLEOTIDE SEQUENCE [LARGE SCALE GENOMIC DNA]</scope>
    <source>
        <strain evidence="3 4">90B8</strain>
    </source>
</reference>
<dbReference type="EMBL" id="AGYG01000001">
    <property type="protein sequence ID" value="ENZ45264.1"/>
    <property type="molecule type" value="Genomic_DNA"/>
</dbReference>
<keyword evidence="1" id="KW-0812">Transmembrane</keyword>
<keyword evidence="1" id="KW-0472">Membrane</keyword>
<name>R0BK01_9FIRM</name>
<accession>R0BK01</accession>
<dbReference type="HOGENOM" id="CLU_1097140_0_0_9"/>
<comment type="caution">
    <text evidence="3">The sequence shown here is derived from an EMBL/GenBank/DDBJ whole genome shotgun (WGS) entry which is preliminary data.</text>
</comment>
<evidence type="ECO:0000256" key="2">
    <source>
        <dbReference type="SAM" id="SignalP"/>
    </source>
</evidence>
<organism evidence="3 4">
    <name type="scientific">Enterocloster bolteae 90B8</name>
    <dbReference type="NCBI Taxonomy" id="997897"/>
    <lineage>
        <taxon>Bacteria</taxon>
        <taxon>Bacillati</taxon>
        <taxon>Bacillota</taxon>
        <taxon>Clostridia</taxon>
        <taxon>Lachnospirales</taxon>
        <taxon>Lachnospiraceae</taxon>
        <taxon>Enterocloster</taxon>
    </lineage>
</organism>
<feature type="chain" id="PRO_5038878757" description="Carboxypeptidase regulatory-like domain-containing protein" evidence="2">
    <location>
        <begin position="26"/>
        <end position="261"/>
    </location>
</feature>
<dbReference type="Proteomes" id="UP000013041">
    <property type="component" value="Unassembled WGS sequence"/>
</dbReference>
<evidence type="ECO:0008006" key="5">
    <source>
        <dbReference type="Google" id="ProtNLM"/>
    </source>
</evidence>
<gene>
    <name evidence="3" type="ORF">HMPREF1097_00098</name>
</gene>